<name>X6ME35_RETFI</name>
<evidence type="ECO:0000313" key="3">
    <source>
        <dbReference type="Proteomes" id="UP000023152"/>
    </source>
</evidence>
<evidence type="ECO:0000259" key="1">
    <source>
        <dbReference type="Pfam" id="PF00117"/>
    </source>
</evidence>
<gene>
    <name evidence="2" type="ORF">RFI_25209</name>
</gene>
<dbReference type="SUPFAM" id="SSF52317">
    <property type="entry name" value="Class I glutamine amidotransferase-like"/>
    <property type="match status" value="1"/>
</dbReference>
<reference evidence="2 3" key="1">
    <citation type="journal article" date="2013" name="Curr. Biol.">
        <title>The Genome of the Foraminiferan Reticulomyxa filosa.</title>
        <authorList>
            <person name="Glockner G."/>
            <person name="Hulsmann N."/>
            <person name="Schleicher M."/>
            <person name="Noegel A.A."/>
            <person name="Eichinger L."/>
            <person name="Gallinger C."/>
            <person name="Pawlowski J."/>
            <person name="Sierra R."/>
            <person name="Euteneuer U."/>
            <person name="Pillet L."/>
            <person name="Moustafa A."/>
            <person name="Platzer M."/>
            <person name="Groth M."/>
            <person name="Szafranski K."/>
            <person name="Schliwa M."/>
        </authorList>
    </citation>
    <scope>NUCLEOTIDE SEQUENCE [LARGE SCALE GENOMIC DNA]</scope>
</reference>
<dbReference type="OrthoDB" id="92161at2759"/>
<organism evidence="2 3">
    <name type="scientific">Reticulomyxa filosa</name>
    <dbReference type="NCBI Taxonomy" id="46433"/>
    <lineage>
        <taxon>Eukaryota</taxon>
        <taxon>Sar</taxon>
        <taxon>Rhizaria</taxon>
        <taxon>Retaria</taxon>
        <taxon>Foraminifera</taxon>
        <taxon>Monothalamids</taxon>
        <taxon>Reticulomyxidae</taxon>
        <taxon>Reticulomyxa</taxon>
    </lineage>
</organism>
<feature type="domain" description="Glutamine amidotransferase" evidence="1">
    <location>
        <begin position="47"/>
        <end position="119"/>
    </location>
</feature>
<dbReference type="Gene3D" id="3.40.50.880">
    <property type="match status" value="1"/>
</dbReference>
<dbReference type="PANTHER" id="PTHR42695">
    <property type="entry name" value="GLUTAMINE AMIDOTRANSFERASE YLR126C-RELATED"/>
    <property type="match status" value="1"/>
</dbReference>
<accession>X6ME35</accession>
<dbReference type="InterPro" id="IPR017926">
    <property type="entry name" value="GATASE"/>
</dbReference>
<dbReference type="Proteomes" id="UP000023152">
    <property type="component" value="Unassembled WGS sequence"/>
</dbReference>
<keyword evidence="3" id="KW-1185">Reference proteome</keyword>
<dbReference type="GO" id="GO:0005829">
    <property type="term" value="C:cytosol"/>
    <property type="evidence" value="ECO:0007669"/>
    <property type="project" value="TreeGrafter"/>
</dbReference>
<dbReference type="PANTHER" id="PTHR42695:SF5">
    <property type="entry name" value="GLUTAMINE AMIDOTRANSFERASE YLR126C-RELATED"/>
    <property type="match status" value="1"/>
</dbReference>
<dbReference type="Pfam" id="PF00117">
    <property type="entry name" value="GATase"/>
    <property type="match status" value="1"/>
</dbReference>
<proteinExistence type="predicted"/>
<sequence length="156" mass="17451">MIKLLGIAVSGKSGRAKSGWEVGLRTLTFSADAEKKLPAIAEALSQKSGNKDKTDTNTIELNVHEFHQDQIYELPSNATILASSKKCPVEMFESEGVVLGIQGHPEFSTEYHQALIRNSLNSEFKKVFQAGLQELTINKHDNNVFQSFMRKWLKKD</sequence>
<dbReference type="AlphaFoldDB" id="X6ME35"/>
<dbReference type="EMBL" id="ASPP01021663">
    <property type="protein sequence ID" value="ETO12169.1"/>
    <property type="molecule type" value="Genomic_DNA"/>
</dbReference>
<evidence type="ECO:0000313" key="2">
    <source>
        <dbReference type="EMBL" id="ETO12169.1"/>
    </source>
</evidence>
<comment type="caution">
    <text evidence="2">The sequence shown here is derived from an EMBL/GenBank/DDBJ whole genome shotgun (WGS) entry which is preliminary data.</text>
</comment>
<dbReference type="InterPro" id="IPR029062">
    <property type="entry name" value="Class_I_gatase-like"/>
</dbReference>
<protein>
    <recommendedName>
        <fullName evidence="1">Glutamine amidotransferase domain-containing protein</fullName>
    </recommendedName>
</protein>
<dbReference type="InterPro" id="IPR044992">
    <property type="entry name" value="ChyE-like"/>
</dbReference>